<dbReference type="WBParaSite" id="NBR_0000364601-mRNA-1">
    <property type="protein sequence ID" value="NBR_0000364601-mRNA-1"/>
    <property type="gene ID" value="NBR_0000364601"/>
</dbReference>
<keyword evidence="1" id="KW-0472">Membrane</keyword>
<reference evidence="4" key="1">
    <citation type="submission" date="2017-02" db="UniProtKB">
        <authorList>
            <consortium name="WormBaseParasite"/>
        </authorList>
    </citation>
    <scope>IDENTIFICATION</scope>
</reference>
<proteinExistence type="predicted"/>
<gene>
    <name evidence="2" type="ORF">NBR_LOCUS3648</name>
</gene>
<keyword evidence="3" id="KW-1185">Reference proteome</keyword>
<evidence type="ECO:0000256" key="1">
    <source>
        <dbReference type="SAM" id="Phobius"/>
    </source>
</evidence>
<dbReference type="EMBL" id="UYSL01005718">
    <property type="protein sequence ID" value="VDL67237.1"/>
    <property type="molecule type" value="Genomic_DNA"/>
</dbReference>
<dbReference type="AlphaFoldDB" id="A0A0N4XM94"/>
<name>A0A0N4XM94_NIPBR</name>
<evidence type="ECO:0000313" key="4">
    <source>
        <dbReference type="WBParaSite" id="NBR_0000364601-mRNA-1"/>
    </source>
</evidence>
<sequence>MFYRIFVIGGVIDIIAILNNYIGAIFPSRRAWQAFFDSKLLK</sequence>
<organism evidence="4">
    <name type="scientific">Nippostrongylus brasiliensis</name>
    <name type="common">Rat hookworm</name>
    <dbReference type="NCBI Taxonomy" id="27835"/>
    <lineage>
        <taxon>Eukaryota</taxon>
        <taxon>Metazoa</taxon>
        <taxon>Ecdysozoa</taxon>
        <taxon>Nematoda</taxon>
        <taxon>Chromadorea</taxon>
        <taxon>Rhabditida</taxon>
        <taxon>Rhabditina</taxon>
        <taxon>Rhabditomorpha</taxon>
        <taxon>Strongyloidea</taxon>
        <taxon>Heligmosomidae</taxon>
        <taxon>Nippostrongylus</taxon>
    </lineage>
</organism>
<protein>
    <submittedName>
        <fullName evidence="4">VUT family protein</fullName>
    </submittedName>
</protein>
<evidence type="ECO:0000313" key="3">
    <source>
        <dbReference type="Proteomes" id="UP000271162"/>
    </source>
</evidence>
<evidence type="ECO:0000313" key="2">
    <source>
        <dbReference type="EMBL" id="VDL67237.1"/>
    </source>
</evidence>
<feature type="transmembrane region" description="Helical" evidence="1">
    <location>
        <begin position="6"/>
        <end position="26"/>
    </location>
</feature>
<keyword evidence="1" id="KW-1133">Transmembrane helix</keyword>
<accession>A0A0N4XM94</accession>
<dbReference type="InterPro" id="IPR019426">
    <property type="entry name" value="7TM_GPCR_serpentine_rcpt_Srv"/>
</dbReference>
<dbReference type="Pfam" id="PF10323">
    <property type="entry name" value="7TM_GPCR_Srv"/>
    <property type="match status" value="1"/>
</dbReference>
<keyword evidence="1" id="KW-0812">Transmembrane</keyword>
<reference evidence="2 3" key="2">
    <citation type="submission" date="2018-11" db="EMBL/GenBank/DDBJ databases">
        <authorList>
            <consortium name="Pathogen Informatics"/>
        </authorList>
    </citation>
    <scope>NUCLEOTIDE SEQUENCE [LARGE SCALE GENOMIC DNA]</scope>
</reference>
<dbReference type="Proteomes" id="UP000271162">
    <property type="component" value="Unassembled WGS sequence"/>
</dbReference>